<keyword evidence="12" id="KW-1185">Reference proteome</keyword>
<dbReference type="EMBL" id="CAJNRG010005639">
    <property type="protein sequence ID" value="CAF2079529.1"/>
    <property type="molecule type" value="Genomic_DNA"/>
</dbReference>
<dbReference type="EMBL" id="CAJOBG010005931">
    <property type="protein sequence ID" value="CAF4170358.1"/>
    <property type="molecule type" value="Genomic_DNA"/>
</dbReference>
<dbReference type="AlphaFoldDB" id="A0A814YZI6"/>
<comment type="caution">
    <text evidence="2">The sequence shown here is derived from an EMBL/GenBank/DDBJ whole genome shotgun (WGS) entry which is preliminary data.</text>
</comment>
<evidence type="ECO:0000313" key="5">
    <source>
        <dbReference type="EMBL" id="CAF2100177.1"/>
    </source>
</evidence>
<dbReference type="EMBL" id="CAJOBI010008588">
    <property type="protein sequence ID" value="CAF4116758.1"/>
    <property type="molecule type" value="Genomic_DNA"/>
</dbReference>
<dbReference type="Proteomes" id="UP000663842">
    <property type="component" value="Unassembled WGS sequence"/>
</dbReference>
<dbReference type="EMBL" id="CAJOBH010005182">
    <property type="protein sequence ID" value="CAF4016116.1"/>
    <property type="molecule type" value="Genomic_DNA"/>
</dbReference>
<evidence type="ECO:0000313" key="11">
    <source>
        <dbReference type="Proteomes" id="UP000663855"/>
    </source>
</evidence>
<dbReference type="EMBL" id="CAJOBF010006434">
    <property type="protein sequence ID" value="CAF4206041.1"/>
    <property type="molecule type" value="Genomic_DNA"/>
</dbReference>
<dbReference type="Proteomes" id="UP000681967">
    <property type="component" value="Unassembled WGS sequence"/>
</dbReference>
<feature type="signal peptide" evidence="1">
    <location>
        <begin position="1"/>
        <end position="20"/>
    </location>
</feature>
<evidence type="ECO:0000313" key="4">
    <source>
        <dbReference type="EMBL" id="CAF2079529.1"/>
    </source>
</evidence>
<evidence type="ECO:0000313" key="3">
    <source>
        <dbReference type="EMBL" id="CAF1448809.1"/>
    </source>
</evidence>
<organism evidence="2 11">
    <name type="scientific">Rotaria magnacalcarata</name>
    <dbReference type="NCBI Taxonomy" id="392030"/>
    <lineage>
        <taxon>Eukaryota</taxon>
        <taxon>Metazoa</taxon>
        <taxon>Spiralia</taxon>
        <taxon>Gnathifera</taxon>
        <taxon>Rotifera</taxon>
        <taxon>Eurotatoria</taxon>
        <taxon>Bdelloidea</taxon>
        <taxon>Philodinida</taxon>
        <taxon>Philodinidae</taxon>
        <taxon>Rotaria</taxon>
    </lineage>
</organism>
<sequence>MQSSTILITALVTFFAVGFAAEYPSILIDSAIYNDIALPQSRNVFQQFLINQIVNVLPINIRDGINDAAALFGMTRNEFLLRCLKELQAFQAYSKIDFITAIQKTIKYVDEKLTDEQKETLESLEQQGVALAKLLFSNQLQSDQKNKFYDLLVKVVRQTIDGATFVTDLPKLVNEILLQSS</sequence>
<dbReference type="Proteomes" id="UP000663866">
    <property type="component" value="Unassembled WGS sequence"/>
</dbReference>
<dbReference type="EMBL" id="CAJNRF010008279">
    <property type="protein sequence ID" value="CAF2100177.1"/>
    <property type="molecule type" value="Genomic_DNA"/>
</dbReference>
<gene>
    <name evidence="7" type="ORF">BYL167_LOCUS14505</name>
    <name evidence="2" type="ORF">CJN711_LOCUS13785</name>
    <name evidence="3" type="ORF">KQP761_LOCUS11894</name>
    <name evidence="6" type="ORF">MBJ925_LOCUS28741</name>
    <name evidence="9" type="ORF">OVN521_LOCUS24668</name>
    <name evidence="8" type="ORF">SMN809_LOCUS18078</name>
    <name evidence="10" type="ORF">UXM345_LOCUS28281</name>
    <name evidence="5" type="ORF">WKI299_LOCUS20075</name>
    <name evidence="4" type="ORF">XDN619_LOCUS14323</name>
</gene>
<dbReference type="EMBL" id="CAJNRE010015389">
    <property type="protein sequence ID" value="CAF2136791.1"/>
    <property type="molecule type" value="Genomic_DNA"/>
</dbReference>
<dbReference type="Proteomes" id="UP000663834">
    <property type="component" value="Unassembled WGS sequence"/>
</dbReference>
<dbReference type="Proteomes" id="UP000663855">
    <property type="component" value="Unassembled WGS sequence"/>
</dbReference>
<feature type="chain" id="PRO_5036226621" evidence="1">
    <location>
        <begin position="21"/>
        <end position="181"/>
    </location>
</feature>
<proteinExistence type="predicted"/>
<dbReference type="OrthoDB" id="9999240at2759"/>
<dbReference type="Proteomes" id="UP000663856">
    <property type="component" value="Unassembled WGS sequence"/>
</dbReference>
<evidence type="ECO:0000313" key="10">
    <source>
        <dbReference type="EMBL" id="CAF4206041.1"/>
    </source>
</evidence>
<dbReference type="Proteomes" id="UP000663887">
    <property type="component" value="Unassembled WGS sequence"/>
</dbReference>
<dbReference type="EMBL" id="CAJNOV010006135">
    <property type="protein sequence ID" value="CAF1236815.1"/>
    <property type="molecule type" value="Genomic_DNA"/>
</dbReference>
<evidence type="ECO:0000256" key="1">
    <source>
        <dbReference type="SAM" id="SignalP"/>
    </source>
</evidence>
<dbReference type="Proteomes" id="UP000663824">
    <property type="component" value="Unassembled WGS sequence"/>
</dbReference>
<reference evidence="2" key="1">
    <citation type="submission" date="2021-02" db="EMBL/GenBank/DDBJ databases">
        <authorList>
            <person name="Nowell W R."/>
        </authorList>
    </citation>
    <scope>NUCLEOTIDE SEQUENCE</scope>
</reference>
<evidence type="ECO:0000313" key="12">
    <source>
        <dbReference type="Proteomes" id="UP000663866"/>
    </source>
</evidence>
<evidence type="ECO:0000313" key="7">
    <source>
        <dbReference type="EMBL" id="CAF4016116.1"/>
    </source>
</evidence>
<keyword evidence="1" id="KW-0732">Signal</keyword>
<evidence type="ECO:0000313" key="6">
    <source>
        <dbReference type="EMBL" id="CAF2136791.1"/>
    </source>
</evidence>
<name>A0A814YZI6_9BILA</name>
<evidence type="ECO:0000313" key="2">
    <source>
        <dbReference type="EMBL" id="CAF1236815.1"/>
    </source>
</evidence>
<dbReference type="EMBL" id="CAJNOW010005400">
    <property type="protein sequence ID" value="CAF1448809.1"/>
    <property type="molecule type" value="Genomic_DNA"/>
</dbReference>
<evidence type="ECO:0000313" key="8">
    <source>
        <dbReference type="EMBL" id="CAF4116758.1"/>
    </source>
</evidence>
<protein>
    <submittedName>
        <fullName evidence="2">Uncharacterized protein</fullName>
    </submittedName>
</protein>
<dbReference type="Proteomes" id="UP000676336">
    <property type="component" value="Unassembled WGS sequence"/>
</dbReference>
<accession>A0A814YZI6</accession>
<evidence type="ECO:0000313" key="9">
    <source>
        <dbReference type="EMBL" id="CAF4170358.1"/>
    </source>
</evidence>